<dbReference type="InterPro" id="IPR021796">
    <property type="entry name" value="Tll0287-like_dom"/>
</dbReference>
<evidence type="ECO:0000256" key="1">
    <source>
        <dbReference type="SAM" id="SignalP"/>
    </source>
</evidence>
<accession>A0A2W5U1G8</accession>
<dbReference type="AlphaFoldDB" id="A0A2W5U1G8"/>
<keyword evidence="3" id="KW-0808">Transferase</keyword>
<proteinExistence type="predicted"/>
<dbReference type="Pfam" id="PF11845">
    <property type="entry name" value="Tll0287-like"/>
    <property type="match status" value="1"/>
</dbReference>
<organism evidence="3 4">
    <name type="scientific">Cereibacter sphaeroides</name>
    <name type="common">Rhodobacter sphaeroides</name>
    <dbReference type="NCBI Taxonomy" id="1063"/>
    <lineage>
        <taxon>Bacteria</taxon>
        <taxon>Pseudomonadati</taxon>
        <taxon>Pseudomonadota</taxon>
        <taxon>Alphaproteobacteria</taxon>
        <taxon>Rhodobacterales</taxon>
        <taxon>Paracoccaceae</taxon>
        <taxon>Cereibacter</taxon>
    </lineage>
</organism>
<reference evidence="3 4" key="1">
    <citation type="submission" date="2017-08" db="EMBL/GenBank/DDBJ databases">
        <title>Infants hospitalized years apart are colonized by the same room-sourced microbial strains.</title>
        <authorList>
            <person name="Brooks B."/>
            <person name="Olm M.R."/>
            <person name="Firek B.A."/>
            <person name="Baker R."/>
            <person name="Thomas B.C."/>
            <person name="Morowitz M.J."/>
            <person name="Banfield J.F."/>
        </authorList>
    </citation>
    <scope>NUCLEOTIDE SEQUENCE [LARGE SCALE GENOMIC DNA]</scope>
    <source>
        <strain evidence="3">S2_003_000_R2_11</strain>
    </source>
</reference>
<name>A0A2W5U1G8_CERSP</name>
<comment type="caution">
    <text evidence="3">The sequence shown here is derived from an EMBL/GenBank/DDBJ whole genome shotgun (WGS) entry which is preliminary data.</text>
</comment>
<feature type="chain" id="PRO_5015956909" evidence="1">
    <location>
        <begin position="24"/>
        <end position="248"/>
    </location>
</feature>
<dbReference type="GO" id="GO:0016301">
    <property type="term" value="F:kinase activity"/>
    <property type="evidence" value="ECO:0007669"/>
    <property type="project" value="UniProtKB-KW"/>
</dbReference>
<dbReference type="Proteomes" id="UP000248975">
    <property type="component" value="Unassembled WGS sequence"/>
</dbReference>
<protein>
    <submittedName>
        <fullName evidence="3">Histidine kinase</fullName>
    </submittedName>
</protein>
<evidence type="ECO:0000259" key="2">
    <source>
        <dbReference type="Pfam" id="PF11845"/>
    </source>
</evidence>
<dbReference type="EMBL" id="QFQS01000003">
    <property type="protein sequence ID" value="PZQ97073.1"/>
    <property type="molecule type" value="Genomic_DNA"/>
</dbReference>
<evidence type="ECO:0000313" key="4">
    <source>
        <dbReference type="Proteomes" id="UP000248975"/>
    </source>
</evidence>
<evidence type="ECO:0000313" key="3">
    <source>
        <dbReference type="EMBL" id="PZQ97073.1"/>
    </source>
</evidence>
<gene>
    <name evidence="3" type="ORF">DI533_16155</name>
</gene>
<keyword evidence="3" id="KW-0418">Kinase</keyword>
<sequence length="248" mass="26820">MKKRVGTLLLFLAVLAGGGNLFAAGEDELFIEGDRLAKVLRAGRTVVSANQDLINDPTKGDKGLSPEVFLAQLTAAYLEKNGEPPLVPDLSERQRNLTQAQLDAMAEVIGEQQVLINTPEMGFKGFIPALFGRLVNERFSEKVGDLAKVKVTAPADLVRNRTALPDPWEAAVIADKFQSAGWAKGEPWAEEVTEGNRTVFRMLIPEYYSSSCLSCHGEPKGEMDVTGFPKEGGHEGDLGGAISIILRP</sequence>
<feature type="signal peptide" evidence="1">
    <location>
        <begin position="1"/>
        <end position="23"/>
    </location>
</feature>
<feature type="domain" description="Tll0287-like" evidence="2">
    <location>
        <begin position="98"/>
        <end position="245"/>
    </location>
</feature>
<keyword evidence="1" id="KW-0732">Signal</keyword>